<organism evidence="1 2">
    <name type="scientific">Dactylosporangium roseum</name>
    <dbReference type="NCBI Taxonomy" id="47989"/>
    <lineage>
        <taxon>Bacteria</taxon>
        <taxon>Bacillati</taxon>
        <taxon>Actinomycetota</taxon>
        <taxon>Actinomycetes</taxon>
        <taxon>Micromonosporales</taxon>
        <taxon>Micromonosporaceae</taxon>
        <taxon>Dactylosporangium</taxon>
    </lineage>
</organism>
<evidence type="ECO:0000313" key="1">
    <source>
        <dbReference type="EMBL" id="UWZ35998.1"/>
    </source>
</evidence>
<name>A0ABY5Z4K0_9ACTN</name>
<keyword evidence="2" id="KW-1185">Reference proteome</keyword>
<protein>
    <submittedName>
        <fullName evidence="1">Uncharacterized protein</fullName>
    </submittedName>
</protein>
<reference evidence="1" key="1">
    <citation type="submission" date="2021-04" db="EMBL/GenBank/DDBJ databases">
        <title>Biosynthetic gene clusters of Dactylosporangioum roseum.</title>
        <authorList>
            <person name="Hartkoorn R.C."/>
            <person name="Beaudoing E."/>
            <person name="Hot D."/>
            <person name="Moureu S."/>
        </authorList>
    </citation>
    <scope>NUCLEOTIDE SEQUENCE</scope>
    <source>
        <strain evidence="1">NRRL B-16295</strain>
    </source>
</reference>
<dbReference type="Proteomes" id="UP001058271">
    <property type="component" value="Chromosome"/>
</dbReference>
<sequence length="407" mass="43420">MARLPGGLAVWRGRRLLGNSPAPRSSGLLLPVGASRHPALHSVVIEATKYADVPPPVSVRLDGAPVVRHHDGELVVGVPLIWGLTADQLRVVLTHELALPASRHPDLVRGLLDARLREPGSDKAAARHAKLLSATASLLAEAEQVRDAAAVTAAGGGLSAVEDAALALLRAATIAEVFTAFAAAEGTRVVDGSAVRIADLHAGWRLRLERWGAPAHDPAGVCAALPDRHPGLAAELRALDPGPLVTLPPEAPGLDELSADEERALAEAVLPDEAPWTRFADLPVDVYLIEVEHQARGYVEAVHAVLGRAPDNRDELAGTLLRRPVDVERARRGLDPVTEDDAQPPAWMGAALLAVVVEYTLLRKGWRREHPLLARRLIGPDGELLDLNELVRRPEELRHHLGATPTA</sequence>
<proteinExistence type="predicted"/>
<accession>A0ABY5Z4K0</accession>
<dbReference type="EMBL" id="CP073721">
    <property type="protein sequence ID" value="UWZ35998.1"/>
    <property type="molecule type" value="Genomic_DNA"/>
</dbReference>
<evidence type="ECO:0000313" key="2">
    <source>
        <dbReference type="Proteomes" id="UP001058271"/>
    </source>
</evidence>
<gene>
    <name evidence="1" type="ORF">Drose_33790</name>
</gene>
<dbReference type="RefSeq" id="WP_260725346.1">
    <property type="nucleotide sequence ID" value="NZ_BAAABS010000031.1"/>
</dbReference>